<dbReference type="Proteomes" id="UP000178742">
    <property type="component" value="Unassembled WGS sequence"/>
</dbReference>
<protein>
    <recommendedName>
        <fullName evidence="1">Transcription regulator TrmB N-terminal domain-containing protein</fullName>
    </recommendedName>
</protein>
<dbReference type="Pfam" id="PF01978">
    <property type="entry name" value="TrmB"/>
    <property type="match status" value="1"/>
</dbReference>
<dbReference type="AlphaFoldDB" id="A0A1F6M3V6"/>
<reference evidence="2 3" key="1">
    <citation type="journal article" date="2016" name="Nat. Commun.">
        <title>Thousands of microbial genomes shed light on interconnected biogeochemical processes in an aquifer system.</title>
        <authorList>
            <person name="Anantharaman K."/>
            <person name="Brown C.T."/>
            <person name="Hug L.A."/>
            <person name="Sharon I."/>
            <person name="Castelle C.J."/>
            <person name="Probst A.J."/>
            <person name="Thomas B.C."/>
            <person name="Singh A."/>
            <person name="Wilkins M.J."/>
            <person name="Karaoz U."/>
            <person name="Brodie E.L."/>
            <person name="Williams K.H."/>
            <person name="Hubbard S.S."/>
            <person name="Banfield J.F."/>
        </authorList>
    </citation>
    <scope>NUCLEOTIDE SEQUENCE [LARGE SCALE GENOMIC DNA]</scope>
</reference>
<proteinExistence type="predicted"/>
<organism evidence="2 3">
    <name type="scientific">Candidatus Magasanikbacteria bacterium RIFCSPHIGHO2_02_FULL_41_13</name>
    <dbReference type="NCBI Taxonomy" id="1798676"/>
    <lineage>
        <taxon>Bacteria</taxon>
        <taxon>Candidatus Magasanikiibacteriota</taxon>
    </lineage>
</organism>
<feature type="domain" description="Transcription regulator TrmB N-terminal" evidence="1">
    <location>
        <begin position="7"/>
        <end position="66"/>
    </location>
</feature>
<accession>A0A1F6M3V6</accession>
<dbReference type="PANTHER" id="PTHR34293">
    <property type="entry name" value="HTH-TYPE TRANSCRIPTIONAL REGULATOR TRMBL2"/>
    <property type="match status" value="1"/>
</dbReference>
<dbReference type="EMBL" id="MFPX01000021">
    <property type="protein sequence ID" value="OGH66286.1"/>
    <property type="molecule type" value="Genomic_DNA"/>
</dbReference>
<evidence type="ECO:0000313" key="3">
    <source>
        <dbReference type="Proteomes" id="UP000178742"/>
    </source>
</evidence>
<evidence type="ECO:0000313" key="2">
    <source>
        <dbReference type="EMBL" id="OGH66286.1"/>
    </source>
</evidence>
<name>A0A1F6M3V6_9BACT</name>
<dbReference type="InterPro" id="IPR036388">
    <property type="entry name" value="WH-like_DNA-bd_sf"/>
</dbReference>
<dbReference type="SUPFAM" id="SSF46785">
    <property type="entry name" value="Winged helix' DNA-binding domain"/>
    <property type="match status" value="1"/>
</dbReference>
<dbReference type="Gene3D" id="1.10.10.10">
    <property type="entry name" value="Winged helix-like DNA-binding domain superfamily/Winged helix DNA-binding domain"/>
    <property type="match status" value="1"/>
</dbReference>
<comment type="caution">
    <text evidence="2">The sequence shown here is derived from an EMBL/GenBank/DDBJ whole genome shotgun (WGS) entry which is preliminary data.</text>
</comment>
<sequence length="240" mass="27511">MSLISKLKKLGLNSNEAQVYLSCLELGESNLSSITERAGMPKTTVYETLRQLHARGFISIFLKKKKRIFGVSNPNIFQEIIHEQSLVAKDILPTLNALYHTINQATNIRLLEGESGLRVITNEILEEAQELLSIGSAEQIFSFPPEFFENFLKKRKAKKIPVRVIYTDSNEAQKRKKTDLQDLKVSKIVSVSDRLESLLLIWGKTICLVTLKKKYHIVVIQDSDMVQIVKMMFELIWKFI</sequence>
<dbReference type="InterPro" id="IPR036390">
    <property type="entry name" value="WH_DNA-bd_sf"/>
</dbReference>
<dbReference type="STRING" id="1798676.A3B90_01740"/>
<dbReference type="PANTHER" id="PTHR34293:SF1">
    <property type="entry name" value="HTH-TYPE TRANSCRIPTIONAL REGULATOR TRMBL2"/>
    <property type="match status" value="1"/>
</dbReference>
<gene>
    <name evidence="2" type="ORF">A3B90_01740</name>
</gene>
<dbReference type="InterPro" id="IPR051797">
    <property type="entry name" value="TrmB-like"/>
</dbReference>
<dbReference type="InterPro" id="IPR002831">
    <property type="entry name" value="Tscrpt_reg_TrmB_N"/>
</dbReference>
<evidence type="ECO:0000259" key="1">
    <source>
        <dbReference type="Pfam" id="PF01978"/>
    </source>
</evidence>